<comment type="similarity">
    <text evidence="1">Belongs to the NAD(P)H dehydrogenase (quinone) family.</text>
</comment>
<proteinExistence type="inferred from homology"/>
<dbReference type="GO" id="GO:0005829">
    <property type="term" value="C:cytosol"/>
    <property type="evidence" value="ECO:0007669"/>
    <property type="project" value="TreeGrafter"/>
</dbReference>
<dbReference type="EMBL" id="FKLO01000033">
    <property type="protein sequence ID" value="SBV31001.1"/>
    <property type="molecule type" value="Genomic_DNA"/>
</dbReference>
<dbReference type="InterPro" id="IPR051545">
    <property type="entry name" value="NAD(P)H_dehydrogenase_qn"/>
</dbReference>
<dbReference type="AlphaFoldDB" id="A0A1C3NEL5"/>
<dbReference type="InterPro" id="IPR029039">
    <property type="entry name" value="Flavoprotein-like_sf"/>
</dbReference>
<dbReference type="PANTHER" id="PTHR10204:SF34">
    <property type="entry name" value="NAD(P)H DEHYDROGENASE [QUINONE] 1 ISOFORM 1"/>
    <property type="match status" value="1"/>
</dbReference>
<dbReference type="RefSeq" id="WP_079539882.1">
    <property type="nucleotide sequence ID" value="NZ_CP171111.1"/>
</dbReference>
<evidence type="ECO:0000313" key="5">
    <source>
        <dbReference type="Proteomes" id="UP000190837"/>
    </source>
</evidence>
<organism evidence="4 5">
    <name type="scientific">Cardiobacterium hominis</name>
    <dbReference type="NCBI Taxonomy" id="2718"/>
    <lineage>
        <taxon>Bacteria</taxon>
        <taxon>Pseudomonadati</taxon>
        <taxon>Pseudomonadota</taxon>
        <taxon>Gammaproteobacteria</taxon>
        <taxon>Cardiobacteriales</taxon>
        <taxon>Cardiobacteriaceae</taxon>
        <taxon>Cardiobacterium</taxon>
    </lineage>
</organism>
<reference evidence="5" key="1">
    <citation type="submission" date="2016-04" db="EMBL/GenBank/DDBJ databases">
        <authorList>
            <person name="Tagini F."/>
        </authorList>
    </citation>
    <scope>NUCLEOTIDE SEQUENCE [LARGE SCALE GENOMIC DNA]</scope>
    <source>
        <strain evidence="5">CHUV0807</strain>
    </source>
</reference>
<evidence type="ECO:0000256" key="2">
    <source>
        <dbReference type="ARBA" id="ARBA00023002"/>
    </source>
</evidence>
<dbReference type="InterPro" id="IPR003680">
    <property type="entry name" value="Flavodoxin_fold"/>
</dbReference>
<dbReference type="Proteomes" id="UP000190837">
    <property type="component" value="Unassembled WGS sequence"/>
</dbReference>
<name>A0A1C3NEL5_9GAMM</name>
<gene>
    <name evidence="4" type="ORF">CHUV0807_0804</name>
</gene>
<evidence type="ECO:0000256" key="1">
    <source>
        <dbReference type="ARBA" id="ARBA00006252"/>
    </source>
</evidence>
<dbReference type="Gene3D" id="3.40.50.360">
    <property type="match status" value="1"/>
</dbReference>
<dbReference type="SUPFAM" id="SSF52218">
    <property type="entry name" value="Flavoproteins"/>
    <property type="match status" value="1"/>
</dbReference>
<feature type="domain" description="Flavodoxin-like fold" evidence="3">
    <location>
        <begin position="1"/>
        <end position="189"/>
    </location>
</feature>
<sequence>MTTTIIYAHPYEKSFNHAILQRVEALLQAKGENYRVTDLCADGFNPVYSKEELALFSKGQSLDPLVQRYLQELQESRRLIFIFPIWWADMPAIVKGYLDKVLLKTVAYRENKVGLLEGLLNLDEALVISTSTAPTFYLKYFCGNTIGRAMLGHTLKGVGAKKRRWVNCGRANLVSDEKRQAFLDSLEKHI</sequence>
<keyword evidence="2" id="KW-0560">Oxidoreductase</keyword>
<dbReference type="Pfam" id="PF02525">
    <property type="entry name" value="Flavodoxin_2"/>
    <property type="match status" value="1"/>
</dbReference>
<evidence type="ECO:0000259" key="3">
    <source>
        <dbReference type="Pfam" id="PF02525"/>
    </source>
</evidence>
<accession>A0A1C3NEL5</accession>
<protein>
    <recommendedName>
        <fullName evidence="3">Flavodoxin-like fold domain-containing protein</fullName>
    </recommendedName>
</protein>
<dbReference type="GO" id="GO:0003955">
    <property type="term" value="F:NAD(P)H dehydrogenase (quinone) activity"/>
    <property type="evidence" value="ECO:0007669"/>
    <property type="project" value="TreeGrafter"/>
</dbReference>
<dbReference type="PANTHER" id="PTHR10204">
    <property type="entry name" value="NAD P H OXIDOREDUCTASE-RELATED"/>
    <property type="match status" value="1"/>
</dbReference>
<evidence type="ECO:0000313" key="4">
    <source>
        <dbReference type="EMBL" id="SBV31001.1"/>
    </source>
</evidence>